<evidence type="ECO:0000313" key="11">
    <source>
        <dbReference type="Proteomes" id="UP001222770"/>
    </source>
</evidence>
<evidence type="ECO:0000259" key="9">
    <source>
        <dbReference type="PROSITE" id="PS50850"/>
    </source>
</evidence>
<feature type="transmembrane region" description="Helical" evidence="8">
    <location>
        <begin position="420"/>
        <end position="441"/>
    </location>
</feature>
<gene>
    <name evidence="10" type="ORF">POM99_01860</name>
</gene>
<dbReference type="CDD" id="cd17503">
    <property type="entry name" value="MFS_LmrB_MDR_like"/>
    <property type="match status" value="1"/>
</dbReference>
<feature type="domain" description="Major facilitator superfamily (MFS) profile" evidence="9">
    <location>
        <begin position="36"/>
        <end position="519"/>
    </location>
</feature>
<evidence type="ECO:0000313" key="10">
    <source>
        <dbReference type="EMBL" id="MDF8331935.1"/>
    </source>
</evidence>
<keyword evidence="2" id="KW-0813">Transport</keyword>
<dbReference type="InterPro" id="IPR011701">
    <property type="entry name" value="MFS"/>
</dbReference>
<feature type="transmembrane region" description="Helical" evidence="8">
    <location>
        <begin position="292"/>
        <end position="316"/>
    </location>
</feature>
<dbReference type="PANTHER" id="PTHR23501">
    <property type="entry name" value="MAJOR FACILITATOR SUPERFAMILY"/>
    <property type="match status" value="1"/>
</dbReference>
<evidence type="ECO:0000256" key="5">
    <source>
        <dbReference type="ARBA" id="ARBA00022989"/>
    </source>
</evidence>
<feature type="transmembrane region" description="Helical" evidence="8">
    <location>
        <begin position="190"/>
        <end position="210"/>
    </location>
</feature>
<dbReference type="InterPro" id="IPR004638">
    <property type="entry name" value="EmrB-like"/>
</dbReference>
<keyword evidence="3" id="KW-1003">Cell membrane</keyword>
<feature type="transmembrane region" description="Helical" evidence="8">
    <location>
        <begin position="157"/>
        <end position="178"/>
    </location>
</feature>
<evidence type="ECO:0000256" key="7">
    <source>
        <dbReference type="SAM" id="MobiDB-lite"/>
    </source>
</evidence>
<dbReference type="RefSeq" id="WP_277275091.1">
    <property type="nucleotide sequence ID" value="NZ_JAROCY010000002.1"/>
</dbReference>
<evidence type="ECO:0000256" key="6">
    <source>
        <dbReference type="ARBA" id="ARBA00023136"/>
    </source>
</evidence>
<feature type="region of interest" description="Disordered" evidence="7">
    <location>
        <begin position="1"/>
        <end position="24"/>
    </location>
</feature>
<feature type="transmembrane region" description="Helical" evidence="8">
    <location>
        <begin position="389"/>
        <end position="408"/>
    </location>
</feature>
<keyword evidence="4 8" id="KW-0812">Transmembrane</keyword>
<dbReference type="Pfam" id="PF07690">
    <property type="entry name" value="MFS_1"/>
    <property type="match status" value="1"/>
</dbReference>
<dbReference type="NCBIfam" id="TIGR00711">
    <property type="entry name" value="efflux_EmrB"/>
    <property type="match status" value="1"/>
</dbReference>
<evidence type="ECO:0000256" key="4">
    <source>
        <dbReference type="ARBA" id="ARBA00022692"/>
    </source>
</evidence>
<dbReference type="InterPro" id="IPR036259">
    <property type="entry name" value="MFS_trans_sf"/>
</dbReference>
<evidence type="ECO:0000256" key="2">
    <source>
        <dbReference type="ARBA" id="ARBA00022448"/>
    </source>
</evidence>
<protein>
    <submittedName>
        <fullName evidence="10">DHA2 family efflux MFS transporter permease subunit</fullName>
    </submittedName>
</protein>
<dbReference type="Proteomes" id="UP001222770">
    <property type="component" value="Unassembled WGS sequence"/>
</dbReference>
<dbReference type="PANTHER" id="PTHR23501:SF174">
    <property type="entry name" value="MULTIDRUG EXPORT PROTEIN EMRB-RELATED"/>
    <property type="match status" value="1"/>
</dbReference>
<feature type="transmembrane region" description="Helical" evidence="8">
    <location>
        <begin position="253"/>
        <end position="272"/>
    </location>
</feature>
<comment type="subcellular location">
    <subcellularLocation>
        <location evidence="1">Cell membrane</location>
        <topology evidence="1">Multi-pass membrane protein</topology>
    </subcellularLocation>
</comment>
<feature type="transmembrane region" description="Helical" evidence="8">
    <location>
        <begin position="328"/>
        <end position="349"/>
    </location>
</feature>
<organism evidence="10 11">
    <name type="scientific">Novosphingobium cyanobacteriorum</name>
    <dbReference type="NCBI Taxonomy" id="3024215"/>
    <lineage>
        <taxon>Bacteria</taxon>
        <taxon>Pseudomonadati</taxon>
        <taxon>Pseudomonadota</taxon>
        <taxon>Alphaproteobacteria</taxon>
        <taxon>Sphingomonadales</taxon>
        <taxon>Sphingomonadaceae</taxon>
        <taxon>Novosphingobium</taxon>
    </lineage>
</organism>
<comment type="caution">
    <text evidence="10">The sequence shown here is derived from an EMBL/GenBank/DDBJ whole genome shotgun (WGS) entry which is preliminary data.</text>
</comment>
<feature type="transmembrane region" description="Helical" evidence="8">
    <location>
        <begin position="491"/>
        <end position="513"/>
    </location>
</feature>
<evidence type="ECO:0000256" key="3">
    <source>
        <dbReference type="ARBA" id="ARBA00022475"/>
    </source>
</evidence>
<proteinExistence type="predicted"/>
<dbReference type="EMBL" id="JAROCY010000002">
    <property type="protein sequence ID" value="MDF8331935.1"/>
    <property type="molecule type" value="Genomic_DNA"/>
</dbReference>
<evidence type="ECO:0000256" key="1">
    <source>
        <dbReference type="ARBA" id="ARBA00004651"/>
    </source>
</evidence>
<dbReference type="Gene3D" id="1.20.1720.10">
    <property type="entry name" value="Multidrug resistance protein D"/>
    <property type="match status" value="1"/>
</dbReference>
<name>A0ABT6CFR3_9SPHN</name>
<keyword evidence="11" id="KW-1185">Reference proteome</keyword>
<sequence length="528" mass="56059">MSEAAAPAPPTPAPASAPASGPAGPRPLEGGALWLAAFGLALTNFVVILDTTITNVSVPHIAGSLAVSPSQGTWTITSYAVAEAITVPLSGWLAGRFGTLRVLIASLVGFALFSMLCGLARTIEVLVLLRVMQGLCGGPLMPMTQTMMLRIFPPEKMGAANALWGVTAIFAPILGPLIGGYISDNWSWPWIFYINIPVVALCLFIILRLLRPYESATRHERIDLVGVVLLVLFVGGLQLVLDLGREYDWFGSPMIVALALTAAISFGLFIIWELTDDHPAVNLRVLRYRSLWVGISALALGYGSVFSMIVLIPLWLQSAIGYTSSEAGHVMALMGVLAVMMSPVAGLLIQKLDVRLLVSLGMVWIASISVMRMFWTSDGTFWDYALPQLLHGAGMPFFFIGLMTMALVDVPASDIPSAAGLLSFVRTVSGAAGTALGTSLWDEATREARVNLTSTLNGAEGTMAQMQAGGMSADQARAAIERLVDVQASTIGTFHVFAITTVLVLIAMGLVWLTPRPVLRGRAGAGAH</sequence>
<accession>A0ABT6CFR3</accession>
<dbReference type="PROSITE" id="PS50850">
    <property type="entry name" value="MFS"/>
    <property type="match status" value="1"/>
</dbReference>
<feature type="transmembrane region" description="Helical" evidence="8">
    <location>
        <begin position="356"/>
        <end position="377"/>
    </location>
</feature>
<feature type="transmembrane region" description="Helical" evidence="8">
    <location>
        <begin position="222"/>
        <end position="241"/>
    </location>
</feature>
<feature type="transmembrane region" description="Helical" evidence="8">
    <location>
        <begin position="100"/>
        <end position="120"/>
    </location>
</feature>
<keyword evidence="6 8" id="KW-0472">Membrane</keyword>
<dbReference type="Gene3D" id="1.20.1250.20">
    <property type="entry name" value="MFS general substrate transporter like domains"/>
    <property type="match status" value="1"/>
</dbReference>
<feature type="transmembrane region" description="Helical" evidence="8">
    <location>
        <begin position="32"/>
        <end position="53"/>
    </location>
</feature>
<dbReference type="SUPFAM" id="SSF103473">
    <property type="entry name" value="MFS general substrate transporter"/>
    <property type="match status" value="1"/>
</dbReference>
<reference evidence="10 11" key="1">
    <citation type="submission" date="2023-03" db="EMBL/GenBank/DDBJ databases">
        <title>Novosphingobium cyanobacteriorum sp. nov., isolated from a eutrophic reservoir during the Microcystis bloom period.</title>
        <authorList>
            <person name="Kang M."/>
            <person name="Le V."/>
            <person name="Ko S.-R."/>
            <person name="Lee S.-A."/>
            <person name="Ahn C.-Y."/>
        </authorList>
    </citation>
    <scope>NUCLEOTIDE SEQUENCE [LARGE SCALE GENOMIC DNA]</scope>
    <source>
        <strain evidence="10 11">HBC54</strain>
    </source>
</reference>
<keyword evidence="5 8" id="KW-1133">Transmembrane helix</keyword>
<evidence type="ECO:0000256" key="8">
    <source>
        <dbReference type="SAM" id="Phobius"/>
    </source>
</evidence>
<dbReference type="InterPro" id="IPR020846">
    <property type="entry name" value="MFS_dom"/>
</dbReference>